<name>A0A0C2J1R9_THEKT</name>
<protein>
    <submittedName>
        <fullName evidence="2">Uncharacterized protein</fullName>
    </submittedName>
</protein>
<evidence type="ECO:0000256" key="1">
    <source>
        <dbReference type="SAM" id="MobiDB-lite"/>
    </source>
</evidence>
<evidence type="ECO:0000313" key="3">
    <source>
        <dbReference type="Proteomes" id="UP000031668"/>
    </source>
</evidence>
<keyword evidence="3" id="KW-1185">Reference proteome</keyword>
<evidence type="ECO:0000313" key="2">
    <source>
        <dbReference type="EMBL" id="KII71814.1"/>
    </source>
</evidence>
<gene>
    <name evidence="2" type="ORF">RF11_01358</name>
</gene>
<accession>A0A0C2J1R9</accession>
<sequence>MQIHLKENTEFGLASLYNENEEMRPQFEMLPALAFCPINDVQRKFNLSSRAFQLLRRYIRRRHEMRRENPNFFICTWNQFDRTINDQPRTNNNIEGWHRLFSSMFNHSWMGIIRRAADHFSSDFNRFDSMVLAPGQDIYGFKTELENSLRAAMPTLSDADGNFFISQKILASIPRGVSVQLRAKQINDIAEEVSSVKQRFLEPCTTTTCGKLSDVKFTVNDEFPKYQQTLLSELQNLNSLDETKQVPNAKSAKKPPGFYKECVIFPLIWEVIRVLGTVTFEISDGLQSIVTHHNTLKPYIERFCYLKFLHQVTPQCEDPKTESDLTAPPVPDRRYPARTRTYQPWYQEAVKSDDESPSEGLT</sequence>
<organism evidence="2 3">
    <name type="scientific">Thelohanellus kitauei</name>
    <name type="common">Myxosporean</name>
    <dbReference type="NCBI Taxonomy" id="669202"/>
    <lineage>
        <taxon>Eukaryota</taxon>
        <taxon>Metazoa</taxon>
        <taxon>Cnidaria</taxon>
        <taxon>Myxozoa</taxon>
        <taxon>Myxosporea</taxon>
        <taxon>Bivalvulida</taxon>
        <taxon>Platysporina</taxon>
        <taxon>Myxobolidae</taxon>
        <taxon>Thelohanellus</taxon>
    </lineage>
</organism>
<comment type="caution">
    <text evidence="2">The sequence shown here is derived from an EMBL/GenBank/DDBJ whole genome shotgun (WGS) entry which is preliminary data.</text>
</comment>
<proteinExistence type="predicted"/>
<dbReference type="Proteomes" id="UP000031668">
    <property type="component" value="Unassembled WGS sequence"/>
</dbReference>
<feature type="region of interest" description="Disordered" evidence="1">
    <location>
        <begin position="316"/>
        <end position="362"/>
    </location>
</feature>
<dbReference type="EMBL" id="JWZT01001610">
    <property type="protein sequence ID" value="KII71814.1"/>
    <property type="molecule type" value="Genomic_DNA"/>
</dbReference>
<reference evidence="2 3" key="1">
    <citation type="journal article" date="2014" name="Genome Biol. Evol.">
        <title>The genome of the myxosporean Thelohanellus kitauei shows adaptations to nutrient acquisition within its fish host.</title>
        <authorList>
            <person name="Yang Y."/>
            <person name="Xiong J."/>
            <person name="Zhou Z."/>
            <person name="Huo F."/>
            <person name="Miao W."/>
            <person name="Ran C."/>
            <person name="Liu Y."/>
            <person name="Zhang J."/>
            <person name="Feng J."/>
            <person name="Wang M."/>
            <person name="Wang M."/>
            <person name="Wang L."/>
            <person name="Yao B."/>
        </authorList>
    </citation>
    <scope>NUCLEOTIDE SEQUENCE [LARGE SCALE GENOMIC DNA]</scope>
    <source>
        <strain evidence="2">Wuqing</strain>
    </source>
</reference>
<dbReference type="AlphaFoldDB" id="A0A0C2J1R9"/>